<dbReference type="EMBL" id="KI536661">
    <property type="protein sequence ID" value="ESR54073.1"/>
    <property type="molecule type" value="Genomic_DNA"/>
</dbReference>
<evidence type="ECO:0000256" key="13">
    <source>
        <dbReference type="PROSITE-ProRule" id="PRU00221"/>
    </source>
</evidence>
<dbReference type="EC" id="2.3.2.27" evidence="3"/>
<dbReference type="eggNOG" id="KOG0800">
    <property type="taxonomic scope" value="Eukaryota"/>
</dbReference>
<feature type="repeat" description="WD" evidence="13">
    <location>
        <begin position="233"/>
        <end position="266"/>
    </location>
</feature>
<keyword evidence="17" id="KW-1185">Reference proteome</keyword>
<protein>
    <recommendedName>
        <fullName evidence="3">RING-type E3 ubiquitin transferase</fullName>
        <ecNumber evidence="3">2.3.2.27</ecNumber>
    </recommendedName>
</protein>
<feature type="region of interest" description="Disordered" evidence="14">
    <location>
        <begin position="336"/>
        <end position="369"/>
    </location>
</feature>
<evidence type="ECO:0000256" key="5">
    <source>
        <dbReference type="ARBA" id="ARBA00022679"/>
    </source>
</evidence>
<dbReference type="GO" id="GO:0006261">
    <property type="term" value="P:DNA-templated DNA replication"/>
    <property type="evidence" value="ECO:0007669"/>
    <property type="project" value="TreeGrafter"/>
</dbReference>
<dbReference type="FunFam" id="3.30.40.10:FF:000022">
    <property type="entry name" value="E3 ubiquitin-protein ligase RING1-like"/>
    <property type="match status" value="1"/>
</dbReference>
<evidence type="ECO:0000256" key="6">
    <source>
        <dbReference type="ARBA" id="ARBA00022723"/>
    </source>
</evidence>
<sequence length="1434" mass="159989">MKVRSVKLREAHKCGNAASFCSILWDQQAHHLVTASSSETTISIHDPLLPSNLPKILRHHRDGVTALALSPNSTCLASGSIDHSVKLYKFPGGEFQTNITRFTLPIRVLAFNKSGSMLAAAGDDEGIKLINTIDGSIARVLKGHKGPVTGLAFDPNSEYLASIDSIGTVIYWELQSGRELHNLKRVAPDIGSDLSSMNVLSWSPDGETLAVPGLKNDVVMYDRDTAEKLFSLRGDHVQPICSLSWSPNGKYMATSSLDRQVLIWDVGKKLDIDRQKFDDRICCMAWKPIGNALAVIDVMGKYGVWESVVPSSMKSPTEDIPSSRSNYNGLLLFDEEEQEPSTSGSLSDLGEDSHGESEMPSRKRLRKQTVFDEDLDEEVNDELNLFPKTESRKKAHSTHKEYSDKGNGSRSMRTSTRKNMQEAFQPGATPVQPGKRRFLCYNMLGTITTMEHDGYSHIEIDFHDTGRGARVPSMTDYFGFTMASLNENGSVFANPCKGEKNMSTLMYRPFSSWANNSEWSMRFEGEEVKAVALGTAWVAAVTSLNFLRIFTEGGLQRHVLSLDGPVVTTSGFQDQLAVVTHVSDCDQMLEFRVFNIAKGTEPLKGRLPLTPGSQLTWFGFSEEGQLSSYDSKGILRVYTNLYGGSWLPIFSASKDKKSDENYWIVGLNASKLFCIVCKNPDLFPQVMPKPVLTLLDLSFPLASSDLGAETLENEFMMNNFHLSQIPKRMEEVTDAGLDTSSLDDEAFNLEAAQDRCILRLIASCCNGDKLVRATELVKLLSLDKSMQGAIKLVTKLKLPNLAERFNSILEERLLSETKETPNTTLLISNNNVTARGDVDVSKASTSTERSEMVEPIVPSVKFSLPIFKKKVKSPEEIKLGNEPTIQNQKAKVDNNREVKGIEDNNAGAVTKVEKTKIQSQHPPNVFFKSSNNQENTNKAGESKYRSQRISVIFFSQTKKMAQVSPFLHLNHDIDDETQTLDSRPFWFLPVSDLYSSDPDLPTPEDVHRQADAYFYPVSDSDSPTGRHSPDLFDHRENQVNFVLDLIQQRVEQSQVLNVIDTDSALVSESDPLNDSGFGVVEGNCEIGHLDLDFGEGLGFFSLNTRENTNNNANHNHNNNNADNSRYNNARNVRDSIDNHCGFVVEGIDNDDVDDFFVERRVSNEVGPTGLRVIGFGSDSDSDVENENVNEIALGGLSIHSGDEYVHEDDHDDVAGTPLRWDSLQLEDNRETNEDFEWEEVDDRVDERDVLSMFVDENDDGNSISLSVSPIIAPEDVVSVERVGGLGNVEWEVLFNANNLETNPEVDHNDDEPYFGDHDDFIHTAEYEMLFGQFAENEMAWMGQPPASRSVVENLTVVVLTQEDVDGNNAICAVCKDEFGVGEKAKRLPCSHRYHGECIVPWLRIRNTCPVCRYEMPTDDIDYERRRTERTGRVL</sequence>
<dbReference type="PROSITE" id="PS50082">
    <property type="entry name" value="WD_REPEATS_2"/>
    <property type="match status" value="3"/>
</dbReference>
<dbReference type="FunCoup" id="V4T1L9">
    <property type="interactions" value="2399"/>
</dbReference>
<dbReference type="SUPFAM" id="SSF50978">
    <property type="entry name" value="WD40 repeat-like"/>
    <property type="match status" value="1"/>
</dbReference>
<dbReference type="CDD" id="cd16667">
    <property type="entry name" value="RING-H2_RNF126-like"/>
    <property type="match status" value="1"/>
</dbReference>
<dbReference type="PROSITE" id="PS50089">
    <property type="entry name" value="ZF_RING_2"/>
    <property type="match status" value="1"/>
</dbReference>
<organism evidence="16 17">
    <name type="scientific">Citrus clementina</name>
    <name type="common">Clementine</name>
    <name type="synonym">Citrus deliciosa x Citrus sinensis</name>
    <dbReference type="NCBI Taxonomy" id="85681"/>
    <lineage>
        <taxon>Eukaryota</taxon>
        <taxon>Viridiplantae</taxon>
        <taxon>Streptophyta</taxon>
        <taxon>Embryophyta</taxon>
        <taxon>Tracheophyta</taxon>
        <taxon>Spermatophyta</taxon>
        <taxon>Magnoliopsida</taxon>
        <taxon>eudicotyledons</taxon>
        <taxon>Gunneridae</taxon>
        <taxon>Pentapetalae</taxon>
        <taxon>rosids</taxon>
        <taxon>malvids</taxon>
        <taxon>Sapindales</taxon>
        <taxon>Rutaceae</taxon>
        <taxon>Aurantioideae</taxon>
        <taxon>Citrus</taxon>
    </lineage>
</organism>
<dbReference type="STRING" id="85681.V4T1L9"/>
<dbReference type="GO" id="GO:0000278">
    <property type="term" value="P:mitotic cell cycle"/>
    <property type="evidence" value="ECO:0007669"/>
    <property type="project" value="TreeGrafter"/>
</dbReference>
<dbReference type="PANTHER" id="PTHR19932">
    <property type="entry name" value="WD REPEAT AND HMG-BOX DNA BINDING PROTEIN"/>
    <property type="match status" value="1"/>
</dbReference>
<feature type="repeat" description="WD" evidence="13">
    <location>
        <begin position="141"/>
        <end position="182"/>
    </location>
</feature>
<dbReference type="InterPro" id="IPR048591">
    <property type="entry name" value="WDHD1/CFT4_hel"/>
</dbReference>
<keyword evidence="8 12" id="KW-0863">Zinc-finger</keyword>
<feature type="compositionally biased region" description="Polar residues" evidence="14">
    <location>
        <begin position="922"/>
        <end position="939"/>
    </location>
</feature>
<dbReference type="InterPro" id="IPR001841">
    <property type="entry name" value="Znf_RING"/>
</dbReference>
<dbReference type="CDD" id="cd00200">
    <property type="entry name" value="WD40"/>
    <property type="match status" value="1"/>
</dbReference>
<dbReference type="SMART" id="SM00320">
    <property type="entry name" value="WD40"/>
    <property type="match status" value="6"/>
</dbReference>
<evidence type="ECO:0000313" key="17">
    <source>
        <dbReference type="Proteomes" id="UP000030687"/>
    </source>
</evidence>
<evidence type="ECO:0000256" key="14">
    <source>
        <dbReference type="SAM" id="MobiDB-lite"/>
    </source>
</evidence>
<dbReference type="InterPro" id="IPR013083">
    <property type="entry name" value="Znf_RING/FYVE/PHD"/>
</dbReference>
<keyword evidence="9" id="KW-0833">Ubl conjugation pathway</keyword>
<dbReference type="GO" id="GO:0061630">
    <property type="term" value="F:ubiquitin protein ligase activity"/>
    <property type="evidence" value="ECO:0007669"/>
    <property type="project" value="UniProtKB-EC"/>
</dbReference>
<dbReference type="InterPro" id="IPR015943">
    <property type="entry name" value="WD40/YVTN_repeat-like_dom_sf"/>
</dbReference>
<dbReference type="InterPro" id="IPR057646">
    <property type="entry name" value="WD40_WDHD1_1st"/>
</dbReference>
<feature type="domain" description="RING-type" evidence="15">
    <location>
        <begin position="1371"/>
        <end position="1412"/>
    </location>
</feature>
<dbReference type="InParanoid" id="V4T1L9"/>
<evidence type="ECO:0000256" key="4">
    <source>
        <dbReference type="ARBA" id="ARBA00022574"/>
    </source>
</evidence>
<dbReference type="Pfam" id="PF24817">
    <property type="entry name" value="WD40_WDHD1_1st"/>
    <property type="match status" value="1"/>
</dbReference>
<evidence type="ECO:0000256" key="3">
    <source>
        <dbReference type="ARBA" id="ARBA00012483"/>
    </source>
</evidence>
<feature type="repeat" description="WD" evidence="13">
    <location>
        <begin position="57"/>
        <end position="98"/>
    </location>
</feature>
<dbReference type="Proteomes" id="UP000030687">
    <property type="component" value="Unassembled WGS sequence"/>
</dbReference>
<dbReference type="Pfam" id="PF13639">
    <property type="entry name" value="zf-RING_2"/>
    <property type="match status" value="1"/>
</dbReference>
<feature type="region of interest" description="Disordered" evidence="14">
    <location>
        <begin position="387"/>
        <end position="417"/>
    </location>
</feature>
<evidence type="ECO:0000256" key="7">
    <source>
        <dbReference type="ARBA" id="ARBA00022737"/>
    </source>
</evidence>
<dbReference type="InterPro" id="IPR036322">
    <property type="entry name" value="WD40_repeat_dom_sf"/>
</dbReference>
<dbReference type="SUPFAM" id="SSF57850">
    <property type="entry name" value="RING/U-box"/>
    <property type="match status" value="1"/>
</dbReference>
<name>V4T1L9_CITCL</name>
<dbReference type="PROSITE" id="PS50294">
    <property type="entry name" value="WD_REPEATS_REGION"/>
    <property type="match status" value="3"/>
</dbReference>
<dbReference type="Pfam" id="PF12341">
    <property type="entry name" value="Mcl1_mid"/>
    <property type="match status" value="1"/>
</dbReference>
<dbReference type="Gene3D" id="2.130.10.10">
    <property type="entry name" value="YVTN repeat-like/Quinoprotein amine dehydrogenase"/>
    <property type="match status" value="2"/>
</dbReference>
<feature type="compositionally biased region" description="Polar residues" evidence="14">
    <location>
        <begin position="406"/>
        <end position="417"/>
    </location>
</feature>
<comment type="catalytic activity">
    <reaction evidence="1">
        <text>S-ubiquitinyl-[E2 ubiquitin-conjugating enzyme]-L-cysteine + [acceptor protein]-L-lysine = [E2 ubiquitin-conjugating enzyme]-L-cysteine + N(6)-ubiquitinyl-[acceptor protein]-L-lysine.</text>
        <dbReference type="EC" id="2.3.2.27"/>
    </reaction>
</comment>
<dbReference type="GO" id="GO:0008270">
    <property type="term" value="F:zinc ion binding"/>
    <property type="evidence" value="ECO:0007669"/>
    <property type="project" value="UniProtKB-KW"/>
</dbReference>
<feature type="compositionally biased region" description="Basic and acidic residues" evidence="14">
    <location>
        <begin position="351"/>
        <end position="361"/>
    </location>
</feature>
<dbReference type="InterPro" id="IPR022100">
    <property type="entry name" value="WDHD1/CFT4_beta-prop_2nd"/>
</dbReference>
<reference evidence="16 17" key="1">
    <citation type="submission" date="2013-10" db="EMBL/GenBank/DDBJ databases">
        <authorList>
            <consortium name="International Citrus Genome Consortium"/>
            <person name="Jenkins J."/>
            <person name="Schmutz J."/>
            <person name="Prochnik S."/>
            <person name="Rokhsar D."/>
            <person name="Gmitter F."/>
            <person name="Ollitrault P."/>
            <person name="Machado M."/>
            <person name="Talon M."/>
            <person name="Wincker P."/>
            <person name="Jaillon O."/>
            <person name="Morgante M."/>
        </authorList>
    </citation>
    <scope>NUCLEOTIDE SEQUENCE</scope>
    <source>
        <strain evidence="17">cv. Clemenules</strain>
    </source>
</reference>
<evidence type="ECO:0000256" key="10">
    <source>
        <dbReference type="ARBA" id="ARBA00022833"/>
    </source>
</evidence>
<keyword evidence="10" id="KW-0862">Zinc</keyword>
<dbReference type="GO" id="GO:0043596">
    <property type="term" value="C:nuclear replication fork"/>
    <property type="evidence" value="ECO:0007669"/>
    <property type="project" value="TreeGrafter"/>
</dbReference>
<dbReference type="InterPro" id="IPR001680">
    <property type="entry name" value="WD40_rpt"/>
</dbReference>
<dbReference type="PROSITE" id="PS00678">
    <property type="entry name" value="WD_REPEATS_1"/>
    <property type="match status" value="1"/>
</dbReference>
<proteinExistence type="predicted"/>
<keyword evidence="6" id="KW-0479">Metal-binding</keyword>
<feature type="region of interest" description="Disordered" evidence="14">
    <location>
        <begin position="922"/>
        <end position="942"/>
    </location>
</feature>
<dbReference type="KEGG" id="cic:CICLE_v10018495mg"/>
<keyword evidence="5" id="KW-0808">Transferase</keyword>
<comment type="subcellular location">
    <subcellularLocation>
        <location evidence="2">Nucleus</location>
    </subcellularLocation>
</comment>
<evidence type="ECO:0000256" key="9">
    <source>
        <dbReference type="ARBA" id="ARBA00022786"/>
    </source>
</evidence>
<dbReference type="Gramene" id="ESR54073">
    <property type="protein sequence ID" value="ESR54073"/>
    <property type="gene ID" value="CICLE_v10018495mg"/>
</dbReference>
<keyword evidence="11" id="KW-0539">Nucleus</keyword>
<dbReference type="GO" id="GO:0003682">
    <property type="term" value="F:chromatin binding"/>
    <property type="evidence" value="ECO:0007669"/>
    <property type="project" value="TreeGrafter"/>
</dbReference>
<dbReference type="Gene3D" id="3.30.40.10">
    <property type="entry name" value="Zinc/RING finger domain, C3HC4 (zinc finger)"/>
    <property type="match status" value="1"/>
</dbReference>
<dbReference type="SMART" id="SM00184">
    <property type="entry name" value="RING"/>
    <property type="match status" value="1"/>
</dbReference>
<evidence type="ECO:0000256" key="8">
    <source>
        <dbReference type="ARBA" id="ARBA00022771"/>
    </source>
</evidence>
<dbReference type="GO" id="GO:0006281">
    <property type="term" value="P:DNA repair"/>
    <property type="evidence" value="ECO:0007669"/>
    <property type="project" value="TreeGrafter"/>
</dbReference>
<dbReference type="InterPro" id="IPR019775">
    <property type="entry name" value="WD40_repeat_CS"/>
</dbReference>
<evidence type="ECO:0000256" key="2">
    <source>
        <dbReference type="ARBA" id="ARBA00004123"/>
    </source>
</evidence>
<dbReference type="Pfam" id="PF20946">
    <property type="entry name" value="Ctf4_C"/>
    <property type="match status" value="1"/>
</dbReference>
<evidence type="ECO:0000256" key="1">
    <source>
        <dbReference type="ARBA" id="ARBA00000900"/>
    </source>
</evidence>
<keyword evidence="4 13" id="KW-0853">WD repeat</keyword>
<dbReference type="eggNOG" id="KOG1274">
    <property type="taxonomic scope" value="Eukaryota"/>
</dbReference>
<dbReference type="PANTHER" id="PTHR19932:SF10">
    <property type="entry name" value="WD REPEAT AND HMG-BOX DNA-BINDING PROTEIN 1"/>
    <property type="match status" value="1"/>
</dbReference>
<gene>
    <name evidence="16" type="ORF">CICLE_v10018495mg</name>
</gene>
<evidence type="ECO:0000256" key="11">
    <source>
        <dbReference type="ARBA" id="ARBA00023242"/>
    </source>
</evidence>
<evidence type="ECO:0000313" key="16">
    <source>
        <dbReference type="EMBL" id="ESR54073.1"/>
    </source>
</evidence>
<dbReference type="FunFam" id="2.130.10.10:FF:002324">
    <property type="entry name" value="Transducin family protein / WD-40 repeat family protein"/>
    <property type="match status" value="1"/>
</dbReference>
<accession>V4T1L9</accession>
<evidence type="ECO:0000256" key="12">
    <source>
        <dbReference type="PROSITE-ProRule" id="PRU00175"/>
    </source>
</evidence>
<keyword evidence="7" id="KW-0677">Repeat</keyword>
<evidence type="ECO:0000259" key="15">
    <source>
        <dbReference type="PROSITE" id="PS50089"/>
    </source>
</evidence>